<evidence type="ECO:0000256" key="1">
    <source>
        <dbReference type="ARBA" id="ARBA00004370"/>
    </source>
</evidence>
<comment type="caution">
    <text evidence="11">The sequence shown here is derived from an EMBL/GenBank/DDBJ whole genome shotgun (WGS) entry which is preliminary data.</text>
</comment>
<dbReference type="Pfam" id="PF01103">
    <property type="entry name" value="Omp85"/>
    <property type="match status" value="1"/>
</dbReference>
<dbReference type="EMBL" id="JAAGNX010000001">
    <property type="protein sequence ID" value="NDV61377.1"/>
    <property type="molecule type" value="Genomic_DNA"/>
</dbReference>
<dbReference type="PROSITE" id="PS51779">
    <property type="entry name" value="POTRA"/>
    <property type="match status" value="4"/>
</dbReference>
<dbReference type="Gene3D" id="2.40.160.50">
    <property type="entry name" value="membrane protein fhac: a member of the omp85/tpsb transporter family"/>
    <property type="match status" value="1"/>
</dbReference>
<keyword evidence="6" id="KW-0472">Membrane</keyword>
<dbReference type="NCBIfam" id="TIGR03303">
    <property type="entry name" value="OM_YaeT"/>
    <property type="match status" value="1"/>
</dbReference>
<keyword evidence="12" id="KW-1185">Reference proteome</keyword>
<dbReference type="PIRSF" id="PIRSF006076">
    <property type="entry name" value="OM_assembly_OMP85"/>
    <property type="match status" value="1"/>
</dbReference>
<protein>
    <recommendedName>
        <fullName evidence="8">Outer membrane protein assembly factor BamA</fullName>
    </recommendedName>
</protein>
<dbReference type="RefSeq" id="WP_163962257.1">
    <property type="nucleotide sequence ID" value="NZ_JAAGNX010000001.1"/>
</dbReference>
<reference evidence="11 12" key="1">
    <citation type="submission" date="2020-02" db="EMBL/GenBank/DDBJ databases">
        <title>Albibacoteraceae fam. nov., the first described family within the subdivision 4 Verrucomicrobia.</title>
        <authorList>
            <person name="Xi F."/>
        </authorList>
    </citation>
    <scope>NUCLEOTIDE SEQUENCE [LARGE SCALE GENOMIC DNA]</scope>
    <source>
        <strain evidence="11 12">CK1056</strain>
    </source>
</reference>
<keyword evidence="5" id="KW-0677">Repeat</keyword>
<comment type="subcellular location">
    <subcellularLocation>
        <location evidence="1">Membrane</location>
    </subcellularLocation>
</comment>
<feature type="domain" description="POTRA" evidence="10">
    <location>
        <begin position="277"/>
        <end position="355"/>
    </location>
</feature>
<evidence type="ECO:0000256" key="3">
    <source>
        <dbReference type="ARBA" id="ARBA00022692"/>
    </source>
</evidence>
<feature type="domain" description="POTRA" evidence="10">
    <location>
        <begin position="358"/>
        <end position="431"/>
    </location>
</feature>
<feature type="domain" description="POTRA" evidence="10">
    <location>
        <begin position="104"/>
        <end position="182"/>
    </location>
</feature>
<evidence type="ECO:0000256" key="9">
    <source>
        <dbReference type="SAM" id="SignalP"/>
    </source>
</evidence>
<evidence type="ECO:0000256" key="7">
    <source>
        <dbReference type="ARBA" id="ARBA00023237"/>
    </source>
</evidence>
<keyword evidence="2" id="KW-1134">Transmembrane beta strand</keyword>
<name>A0A6B2M028_9BACT</name>
<dbReference type="GO" id="GO:0009279">
    <property type="term" value="C:cell outer membrane"/>
    <property type="evidence" value="ECO:0007669"/>
    <property type="project" value="UniProtKB-UniRule"/>
</dbReference>
<proteinExistence type="predicted"/>
<feature type="chain" id="PRO_5025436426" description="Outer membrane protein assembly factor BamA" evidence="9">
    <location>
        <begin position="25"/>
        <end position="781"/>
    </location>
</feature>
<evidence type="ECO:0000256" key="6">
    <source>
        <dbReference type="ARBA" id="ARBA00023136"/>
    </source>
</evidence>
<keyword evidence="7" id="KW-0998">Cell outer membrane</keyword>
<evidence type="ECO:0000313" key="11">
    <source>
        <dbReference type="EMBL" id="NDV61377.1"/>
    </source>
</evidence>
<dbReference type="AlphaFoldDB" id="A0A6B2M028"/>
<dbReference type="InterPro" id="IPR034746">
    <property type="entry name" value="POTRA"/>
</dbReference>
<organism evidence="11 12">
    <name type="scientific">Oceanipulchritudo coccoides</name>
    <dbReference type="NCBI Taxonomy" id="2706888"/>
    <lineage>
        <taxon>Bacteria</taxon>
        <taxon>Pseudomonadati</taxon>
        <taxon>Verrucomicrobiota</taxon>
        <taxon>Opitutia</taxon>
        <taxon>Puniceicoccales</taxon>
        <taxon>Oceanipulchritudinaceae</taxon>
        <taxon>Oceanipulchritudo</taxon>
    </lineage>
</organism>
<evidence type="ECO:0000313" key="12">
    <source>
        <dbReference type="Proteomes" id="UP000478417"/>
    </source>
</evidence>
<dbReference type="Pfam" id="PF07244">
    <property type="entry name" value="POTRA"/>
    <property type="match status" value="4"/>
</dbReference>
<dbReference type="InterPro" id="IPR039910">
    <property type="entry name" value="D15-like"/>
</dbReference>
<dbReference type="InterPro" id="IPR023707">
    <property type="entry name" value="OM_assembly_BamA"/>
</dbReference>
<evidence type="ECO:0000256" key="5">
    <source>
        <dbReference type="ARBA" id="ARBA00022737"/>
    </source>
</evidence>
<dbReference type="Proteomes" id="UP000478417">
    <property type="component" value="Unassembled WGS sequence"/>
</dbReference>
<dbReference type="PANTHER" id="PTHR12815:SF47">
    <property type="entry name" value="TRANSLOCATION AND ASSEMBLY MODULE SUBUNIT TAMA"/>
    <property type="match status" value="1"/>
</dbReference>
<sequence length="781" mass="88717">MKGLFQILTFFVLFAVTSATGLNAQANDPIVSDIEIEFVDIRNVSDEAILARLQVREGMPFNQNLVDRSVRSLYNTRLFDFIEARTEDMAGGQVRVIFTVQARYKIGKIAIEGNDRLKTRRLRREVNSRVGQSLDERRIRRDADKILTFYREKGYTEARVDYSIDRNPTNGQGVVTFLINEGQKLKIDEVTYVGNTAFSARALKKQMETRKRWFLSWLTGSGRFDEAKFQEDLERLRTLYLNAGYLDVSIPESNVTLDYPSAGEIDITIRIDEGRQYRVGDIRFEGNTVFPTPLLYASLGLLPGDVFSPEDLDKDVERISNIYGAVGYLETSVRPERRANIGTGAIDLIYNVRESDKFEVESILIEGNTKTKSIVVIRELALSPGRVFNMVYMKNSEAILRNTRFFDEVQLSPESTNIPGKKNLKVRLKEGRTGNFQFGAGFSSLESAVVFFEISQSNFDLFKFRSPFMQGDGQKFRFKGSVGSSSNEVVLAFEEPWLFERRLAFGFELFRRETDFNSSTYNELRTGVELYLRKRLFGLINGQVAYRYEIVDLQDVTAVAPELIRTEAESSPRSISKVTFTLWRDTRNDLIFTTRGSRISLATTFAGVGGDTEYIKVEGRSAFFLPTFEFGDQVLSILGRVGSLWEYSDQAVPFFDRFYLGGPDSVRGFDYREVGPVDSREPVGGNSYGFGSLEYSIKVADPLRLAIFYDWGFVNVDDFDFSPSTYNDNWGIGIRLLVLGNPLRLDFGIPITTTQILDENGNVISDNDDGSQFHFSFGTRF</sequence>
<keyword evidence="3" id="KW-0812">Transmembrane</keyword>
<accession>A0A6B2M028</accession>
<evidence type="ECO:0000256" key="2">
    <source>
        <dbReference type="ARBA" id="ARBA00022452"/>
    </source>
</evidence>
<keyword evidence="4 9" id="KW-0732">Signal</keyword>
<gene>
    <name evidence="11" type="primary">bamA</name>
    <name evidence="11" type="ORF">G0Q06_02815</name>
</gene>
<dbReference type="Gene3D" id="3.10.20.310">
    <property type="entry name" value="membrane protein fhac"/>
    <property type="match status" value="5"/>
</dbReference>
<dbReference type="InterPro" id="IPR010827">
    <property type="entry name" value="BamA/TamA_POTRA"/>
</dbReference>
<evidence type="ECO:0000259" key="10">
    <source>
        <dbReference type="PROSITE" id="PS51779"/>
    </source>
</evidence>
<feature type="signal peptide" evidence="9">
    <location>
        <begin position="1"/>
        <end position="24"/>
    </location>
</feature>
<dbReference type="PANTHER" id="PTHR12815">
    <property type="entry name" value="SORTING AND ASSEMBLY MACHINERY SAMM50 PROTEIN FAMILY MEMBER"/>
    <property type="match status" value="1"/>
</dbReference>
<evidence type="ECO:0000256" key="8">
    <source>
        <dbReference type="NCBIfam" id="TIGR03303"/>
    </source>
</evidence>
<dbReference type="InterPro" id="IPR000184">
    <property type="entry name" value="Bac_surfAg_D15"/>
</dbReference>
<dbReference type="GO" id="GO:0071709">
    <property type="term" value="P:membrane assembly"/>
    <property type="evidence" value="ECO:0007669"/>
    <property type="project" value="InterPro"/>
</dbReference>
<feature type="domain" description="POTRA" evidence="10">
    <location>
        <begin position="29"/>
        <end position="103"/>
    </location>
</feature>
<evidence type="ECO:0000256" key="4">
    <source>
        <dbReference type="ARBA" id="ARBA00022729"/>
    </source>
</evidence>